<dbReference type="AlphaFoldDB" id="A0A3A5HAD9"/>
<sequence>MRRLVRPGIPVAAVWAAFPVLLTQGLRVRRTVLRLPDADGLTGEVPGPGEPMRLVVVGDSVAAGVGVDHHRETLTGELARLLAVTGGRAVAWEVIAKTGATAGEVAALVHDRPEVAAADVLLLSVGVNDTKNLHGDRRWRGELGDLLDGLHRTAPRAQLIVLGLPPMEVFPSLPWPLSAILGARSRRVDSIARDVVAARPGVRRIELELPTDPALFARDGFHPSAVVHAHLAEAALALISR</sequence>
<name>A0A3A5HAD9_9ACTN</name>
<keyword evidence="2" id="KW-0378">Hydrolase</keyword>
<evidence type="ECO:0000313" key="2">
    <source>
        <dbReference type="EMBL" id="RJS44987.1"/>
    </source>
</evidence>
<dbReference type="Gene3D" id="3.40.50.1110">
    <property type="entry name" value="SGNH hydrolase"/>
    <property type="match status" value="1"/>
</dbReference>
<evidence type="ECO:0000313" key="3">
    <source>
        <dbReference type="Proteomes" id="UP000276542"/>
    </source>
</evidence>
<dbReference type="Pfam" id="PF13472">
    <property type="entry name" value="Lipase_GDSL_2"/>
    <property type="match status" value="1"/>
</dbReference>
<dbReference type="GO" id="GO:0016787">
    <property type="term" value="F:hydrolase activity"/>
    <property type="evidence" value="ECO:0007669"/>
    <property type="project" value="UniProtKB-KW"/>
</dbReference>
<dbReference type="RefSeq" id="WP_120058891.1">
    <property type="nucleotide sequence ID" value="NZ_QYRP01000002.1"/>
</dbReference>
<feature type="domain" description="SGNH hydrolase-type esterase" evidence="1">
    <location>
        <begin position="56"/>
        <end position="228"/>
    </location>
</feature>
<accession>A0A3A5HAD9</accession>
<organism evidence="2 3">
    <name type="scientific">Nocardioides cavernaquae</name>
    <dbReference type="NCBI Taxonomy" id="2321396"/>
    <lineage>
        <taxon>Bacteria</taxon>
        <taxon>Bacillati</taxon>
        <taxon>Actinomycetota</taxon>
        <taxon>Actinomycetes</taxon>
        <taxon>Propionibacteriales</taxon>
        <taxon>Nocardioidaceae</taxon>
        <taxon>Nocardioides</taxon>
    </lineage>
</organism>
<dbReference type="OrthoDB" id="9804395at2"/>
<dbReference type="InterPro" id="IPR013830">
    <property type="entry name" value="SGNH_hydro"/>
</dbReference>
<protein>
    <submittedName>
        <fullName evidence="2">SGNH/GDSL hydrolase family protein</fullName>
    </submittedName>
</protein>
<reference evidence="3" key="1">
    <citation type="submission" date="2018-09" db="EMBL/GenBank/DDBJ databases">
        <authorList>
            <person name="Zhu H."/>
        </authorList>
    </citation>
    <scope>NUCLEOTIDE SEQUENCE [LARGE SCALE GENOMIC DNA]</scope>
    <source>
        <strain evidence="3">K1W22B-1</strain>
    </source>
</reference>
<dbReference type="EMBL" id="QYRP01000002">
    <property type="protein sequence ID" value="RJS44987.1"/>
    <property type="molecule type" value="Genomic_DNA"/>
</dbReference>
<gene>
    <name evidence="2" type="ORF">D4739_01150</name>
</gene>
<evidence type="ECO:0000259" key="1">
    <source>
        <dbReference type="Pfam" id="PF13472"/>
    </source>
</evidence>
<proteinExistence type="predicted"/>
<comment type="caution">
    <text evidence="2">The sequence shown here is derived from an EMBL/GenBank/DDBJ whole genome shotgun (WGS) entry which is preliminary data.</text>
</comment>
<dbReference type="Proteomes" id="UP000276542">
    <property type="component" value="Unassembled WGS sequence"/>
</dbReference>
<dbReference type="SUPFAM" id="SSF52266">
    <property type="entry name" value="SGNH hydrolase"/>
    <property type="match status" value="1"/>
</dbReference>
<keyword evidence="3" id="KW-1185">Reference proteome</keyword>
<dbReference type="InterPro" id="IPR036514">
    <property type="entry name" value="SGNH_hydro_sf"/>
</dbReference>
<dbReference type="CDD" id="cd01836">
    <property type="entry name" value="FeeA_FeeB_like"/>
    <property type="match status" value="1"/>
</dbReference>